<reference evidence="2" key="1">
    <citation type="journal article" date="2021" name="Nat. Commun.">
        <title>Genetic determinants of endophytism in the Arabidopsis root mycobiome.</title>
        <authorList>
            <person name="Mesny F."/>
            <person name="Miyauchi S."/>
            <person name="Thiergart T."/>
            <person name="Pickel B."/>
            <person name="Atanasova L."/>
            <person name="Karlsson M."/>
            <person name="Huettel B."/>
            <person name="Barry K.W."/>
            <person name="Haridas S."/>
            <person name="Chen C."/>
            <person name="Bauer D."/>
            <person name="Andreopoulos W."/>
            <person name="Pangilinan J."/>
            <person name="LaButti K."/>
            <person name="Riley R."/>
            <person name="Lipzen A."/>
            <person name="Clum A."/>
            <person name="Drula E."/>
            <person name="Henrissat B."/>
            <person name="Kohler A."/>
            <person name="Grigoriev I.V."/>
            <person name="Martin F.M."/>
            <person name="Hacquard S."/>
        </authorList>
    </citation>
    <scope>NUCLEOTIDE SEQUENCE</scope>
    <source>
        <strain evidence="2">MPI-CAGE-AT-0023</strain>
    </source>
</reference>
<evidence type="ECO:0000313" key="2">
    <source>
        <dbReference type="EMBL" id="KAH7266880.1"/>
    </source>
</evidence>
<evidence type="ECO:0000256" key="1">
    <source>
        <dbReference type="SAM" id="MobiDB-lite"/>
    </source>
</evidence>
<dbReference type="RefSeq" id="XP_046054699.1">
    <property type="nucleotide sequence ID" value="XM_046189506.1"/>
</dbReference>
<dbReference type="EMBL" id="JAGMUX010000002">
    <property type="protein sequence ID" value="KAH7266880.1"/>
    <property type="molecule type" value="Genomic_DNA"/>
</dbReference>
<proteinExistence type="predicted"/>
<evidence type="ECO:0000313" key="3">
    <source>
        <dbReference type="Proteomes" id="UP000720189"/>
    </source>
</evidence>
<keyword evidence="3" id="KW-1185">Reference proteome</keyword>
<dbReference type="AlphaFoldDB" id="A0A9P9KQY4"/>
<protein>
    <submittedName>
        <fullName evidence="2">Uncharacterized protein</fullName>
    </submittedName>
</protein>
<comment type="caution">
    <text evidence="2">The sequence shown here is derived from an EMBL/GenBank/DDBJ whole genome shotgun (WGS) entry which is preliminary data.</text>
</comment>
<feature type="compositionally biased region" description="Gly residues" evidence="1">
    <location>
        <begin position="221"/>
        <end position="240"/>
    </location>
</feature>
<name>A0A9P9KQY4_FUSRE</name>
<gene>
    <name evidence="2" type="ORF">BKA55DRAFT_533682</name>
</gene>
<feature type="region of interest" description="Disordered" evidence="1">
    <location>
        <begin position="219"/>
        <end position="240"/>
    </location>
</feature>
<dbReference type="GeneID" id="70219460"/>
<organism evidence="2 3">
    <name type="scientific">Fusarium redolens</name>
    <dbReference type="NCBI Taxonomy" id="48865"/>
    <lineage>
        <taxon>Eukaryota</taxon>
        <taxon>Fungi</taxon>
        <taxon>Dikarya</taxon>
        <taxon>Ascomycota</taxon>
        <taxon>Pezizomycotina</taxon>
        <taxon>Sordariomycetes</taxon>
        <taxon>Hypocreomycetidae</taxon>
        <taxon>Hypocreales</taxon>
        <taxon>Nectriaceae</taxon>
        <taxon>Fusarium</taxon>
        <taxon>Fusarium redolens species complex</taxon>
    </lineage>
</organism>
<accession>A0A9P9KQY4</accession>
<sequence length="240" mass="25852">MDGLLGNVKRMPEGPENSTRPTFFPYCHRSEVMCLDQAVIVDPGPEFDVLRLITHLCVVNTSNGGMIVNILVYGTCPGREIGHTTTSARLPQIPGTMRRDRNAKVLRRNTGIYRGLNSTDQTRSRAQPSGPVISKNQPLPGLDCICIKMALTGTRLHDARRGSRPTYTPWRSTNNLLKSKKAANACSHWILISPPAFMAQTSRGSQLDQAGGNRWARVVADGGGDRSAGGTGAGRGSTAG</sequence>
<dbReference type="Proteomes" id="UP000720189">
    <property type="component" value="Unassembled WGS sequence"/>
</dbReference>